<evidence type="ECO:0000259" key="2">
    <source>
        <dbReference type="PROSITE" id="PS00028"/>
    </source>
</evidence>
<dbReference type="AlphaFoldDB" id="A0A2C5YUK0"/>
<dbReference type="InterPro" id="IPR013087">
    <property type="entry name" value="Znf_C2H2_type"/>
</dbReference>
<dbReference type="PANTHER" id="PTHR21354:SF0">
    <property type="entry name" value="ZINC FINGER PROTEIN 511"/>
    <property type="match status" value="1"/>
</dbReference>
<feature type="region of interest" description="Disordered" evidence="1">
    <location>
        <begin position="1"/>
        <end position="29"/>
    </location>
</feature>
<keyword evidence="4" id="KW-1185">Reference proteome</keyword>
<proteinExistence type="predicted"/>
<sequence>MKRQRDTVDTCLDTPADHAPPDVTTEQPAKISELESPSDQTVVMKCSLPPHKLPLAFHSYDDYEAHYHASHTHRCLDCHKNLPSDHLLSIHIEEFHDPLVSIQREKGERTYSCFVEGCDKKCRTHQRRRMHLIDKHMYPKNYFFAVTKEGIDGRRSLLVDANRRRKPKASKSPVATEIPEGSRVPSQQYIQPAEVPTVPEVDMEQLSATMSSLQFIPSSVRFGRGGAGFSRK</sequence>
<comment type="caution">
    <text evidence="3">The sequence shown here is derived from an EMBL/GenBank/DDBJ whole genome shotgun (WGS) entry which is preliminary data.</text>
</comment>
<dbReference type="SMART" id="SM00355">
    <property type="entry name" value="ZnF_C2H2"/>
    <property type="match status" value="2"/>
</dbReference>
<dbReference type="OrthoDB" id="18440at2759"/>
<feature type="domain" description="C2H2-type" evidence="2">
    <location>
        <begin position="75"/>
        <end position="96"/>
    </location>
</feature>
<name>A0A2C5YUK0_9HYPO</name>
<gene>
    <name evidence="3" type="ORF">CDD80_4520</name>
</gene>
<accession>A0A2C5YUK0</accession>
<evidence type="ECO:0000313" key="4">
    <source>
        <dbReference type="Proteomes" id="UP000226431"/>
    </source>
</evidence>
<organism evidence="3 4">
    <name type="scientific">Ophiocordyceps camponoti-rufipedis</name>
    <dbReference type="NCBI Taxonomy" id="2004952"/>
    <lineage>
        <taxon>Eukaryota</taxon>
        <taxon>Fungi</taxon>
        <taxon>Dikarya</taxon>
        <taxon>Ascomycota</taxon>
        <taxon>Pezizomycotina</taxon>
        <taxon>Sordariomycetes</taxon>
        <taxon>Hypocreomycetidae</taxon>
        <taxon>Hypocreales</taxon>
        <taxon>Ophiocordycipitaceae</taxon>
        <taxon>Ophiocordyceps</taxon>
    </lineage>
</organism>
<dbReference type="EMBL" id="NJES01000419">
    <property type="protein sequence ID" value="PHH72457.1"/>
    <property type="molecule type" value="Genomic_DNA"/>
</dbReference>
<reference evidence="3 4" key="1">
    <citation type="submission" date="2017-06" db="EMBL/GenBank/DDBJ databases">
        <title>Ant-infecting Ophiocordyceps genomes reveal a high diversity of potential behavioral manipulation genes and a possible major role for enterotoxins.</title>
        <authorList>
            <person name="De Bekker C."/>
            <person name="Evans H.C."/>
            <person name="Brachmann A."/>
            <person name="Hughes D.P."/>
        </authorList>
    </citation>
    <scope>NUCLEOTIDE SEQUENCE [LARGE SCALE GENOMIC DNA]</scope>
    <source>
        <strain evidence="3 4">Map16</strain>
    </source>
</reference>
<evidence type="ECO:0000256" key="1">
    <source>
        <dbReference type="SAM" id="MobiDB-lite"/>
    </source>
</evidence>
<dbReference type="Proteomes" id="UP000226431">
    <property type="component" value="Unassembled WGS sequence"/>
</dbReference>
<feature type="region of interest" description="Disordered" evidence="1">
    <location>
        <begin position="162"/>
        <end position="183"/>
    </location>
</feature>
<dbReference type="PROSITE" id="PS00028">
    <property type="entry name" value="ZINC_FINGER_C2H2_1"/>
    <property type="match status" value="1"/>
</dbReference>
<evidence type="ECO:0000313" key="3">
    <source>
        <dbReference type="EMBL" id="PHH72457.1"/>
    </source>
</evidence>
<dbReference type="PANTHER" id="PTHR21354">
    <property type="entry name" value="ZINC FINGER PROTEIN 511"/>
    <property type="match status" value="1"/>
</dbReference>
<protein>
    <recommendedName>
        <fullName evidence="2">C2H2-type domain-containing protein</fullName>
    </recommendedName>
</protein>
<dbReference type="InterPro" id="IPR039258">
    <property type="entry name" value="ZNF511"/>
</dbReference>